<proteinExistence type="inferred from homology"/>
<evidence type="ECO:0000256" key="3">
    <source>
        <dbReference type="SAM" id="MobiDB-lite"/>
    </source>
</evidence>
<organism evidence="6 7">
    <name type="scientific">Saprolegnia parasitica (strain CBS 223.65)</name>
    <dbReference type="NCBI Taxonomy" id="695850"/>
    <lineage>
        <taxon>Eukaryota</taxon>
        <taxon>Sar</taxon>
        <taxon>Stramenopiles</taxon>
        <taxon>Oomycota</taxon>
        <taxon>Saprolegniomycetes</taxon>
        <taxon>Saprolegniales</taxon>
        <taxon>Saprolegniaceae</taxon>
        <taxon>Saprolegnia</taxon>
    </lineage>
</organism>
<dbReference type="NCBIfam" id="TIGR01891">
    <property type="entry name" value="amidohydrolases"/>
    <property type="match status" value="1"/>
</dbReference>
<dbReference type="Pfam" id="PF01546">
    <property type="entry name" value="Peptidase_M20"/>
    <property type="match status" value="1"/>
</dbReference>
<dbReference type="RefSeq" id="XP_012198704.1">
    <property type="nucleotide sequence ID" value="XM_012343314.1"/>
</dbReference>
<feature type="domain" description="WRKY19-like zinc finger" evidence="5">
    <location>
        <begin position="733"/>
        <end position="754"/>
    </location>
</feature>
<evidence type="ECO:0000259" key="4">
    <source>
        <dbReference type="Pfam" id="PF07687"/>
    </source>
</evidence>
<name>A0A067CUK5_SAPPC</name>
<dbReference type="OrthoDB" id="77038at2759"/>
<dbReference type="InterPro" id="IPR017439">
    <property type="entry name" value="Amidohydrolase"/>
</dbReference>
<keyword evidence="2" id="KW-0378">Hydrolase</keyword>
<feature type="region of interest" description="Disordered" evidence="3">
    <location>
        <begin position="920"/>
        <end position="953"/>
    </location>
</feature>
<dbReference type="PANTHER" id="PTHR31827">
    <property type="entry name" value="EMB|CAB89363.1"/>
    <property type="match status" value="1"/>
</dbReference>
<dbReference type="VEuPathDB" id="FungiDB:SPRG_04385"/>
<dbReference type="EMBL" id="KK583201">
    <property type="protein sequence ID" value="KDO30482.1"/>
    <property type="molecule type" value="Genomic_DNA"/>
</dbReference>
<dbReference type="GO" id="GO:0016787">
    <property type="term" value="F:hydrolase activity"/>
    <property type="evidence" value="ECO:0007669"/>
    <property type="project" value="UniProtKB-KW"/>
</dbReference>
<dbReference type="SUPFAM" id="SSF55031">
    <property type="entry name" value="Bacterial exopeptidase dimerisation domain"/>
    <property type="match status" value="1"/>
</dbReference>
<evidence type="ECO:0000256" key="1">
    <source>
        <dbReference type="ARBA" id="ARBA00006153"/>
    </source>
</evidence>
<dbReference type="Pfam" id="PF07687">
    <property type="entry name" value="M20_dimer"/>
    <property type="match status" value="1"/>
</dbReference>
<dbReference type="SUPFAM" id="SSF53187">
    <property type="entry name" value="Zn-dependent exopeptidases"/>
    <property type="match status" value="1"/>
</dbReference>
<dbReference type="KEGG" id="spar:SPRG_04385"/>
<feature type="domain" description="WRKY19-like zinc finger" evidence="5">
    <location>
        <begin position="683"/>
        <end position="706"/>
    </location>
</feature>
<protein>
    <submittedName>
        <fullName evidence="6">Uncharacterized protein</fullName>
    </submittedName>
</protein>
<dbReference type="InterPro" id="IPR011650">
    <property type="entry name" value="Peptidase_M20_dimer"/>
</dbReference>
<reference evidence="6 7" key="1">
    <citation type="journal article" date="2013" name="PLoS Genet.">
        <title>Distinctive expansion of potential virulence genes in the genome of the oomycete fish pathogen Saprolegnia parasitica.</title>
        <authorList>
            <person name="Jiang R.H."/>
            <person name="de Bruijn I."/>
            <person name="Haas B.J."/>
            <person name="Belmonte R."/>
            <person name="Lobach L."/>
            <person name="Christie J."/>
            <person name="van den Ackerveken G."/>
            <person name="Bottin A."/>
            <person name="Bulone V."/>
            <person name="Diaz-Moreno S.M."/>
            <person name="Dumas B."/>
            <person name="Fan L."/>
            <person name="Gaulin E."/>
            <person name="Govers F."/>
            <person name="Grenville-Briggs L.J."/>
            <person name="Horner N.R."/>
            <person name="Levin J.Z."/>
            <person name="Mammella M."/>
            <person name="Meijer H.J."/>
            <person name="Morris P."/>
            <person name="Nusbaum C."/>
            <person name="Oome S."/>
            <person name="Phillips A.J."/>
            <person name="van Rooyen D."/>
            <person name="Rzeszutek E."/>
            <person name="Saraiva M."/>
            <person name="Secombes C.J."/>
            <person name="Seidl M.F."/>
            <person name="Snel B."/>
            <person name="Stassen J.H."/>
            <person name="Sykes S."/>
            <person name="Tripathy S."/>
            <person name="van den Berg H."/>
            <person name="Vega-Arreguin J.C."/>
            <person name="Wawra S."/>
            <person name="Young S.K."/>
            <person name="Zeng Q."/>
            <person name="Dieguez-Uribeondo J."/>
            <person name="Russ C."/>
            <person name="Tyler B.M."/>
            <person name="van West P."/>
        </authorList>
    </citation>
    <scope>NUCLEOTIDE SEQUENCE [LARGE SCALE GENOMIC DNA]</scope>
    <source>
        <strain evidence="6 7">CBS 223.65</strain>
    </source>
</reference>
<comment type="similarity">
    <text evidence="1">Belongs to the peptidase M20 family.</text>
</comment>
<dbReference type="InterPro" id="IPR002933">
    <property type="entry name" value="Peptidase_M20"/>
</dbReference>
<dbReference type="InterPro" id="IPR056866">
    <property type="entry name" value="Znf_WRKY19"/>
</dbReference>
<evidence type="ECO:0000313" key="7">
    <source>
        <dbReference type="Proteomes" id="UP000030745"/>
    </source>
</evidence>
<dbReference type="AlphaFoldDB" id="A0A067CUK5"/>
<sequence>MMDFDSYFRSLVEVRRALHAQPEVSFKEFKTQETIRAYLINEAKIPVETIRTCANTGLIVDIDGPADEGASSRKCVAFRADMDALPMQENNPHLEYHSTQPHAAHMCGHDGHMASLLGFAVLVNRQRHLLPPNTRVRLLFQPAEEGHFGAVEMIKGGCLDDVDEVYGYHNMPARFGSLLVQPGPMMSHSSRFSIRLSGPGGHGSAPHQTTDPIVAAGHIIVAMQSVVSRSVAAQDSAILSITQVHGGEADNVIPSSVVLSGTCRDFSPAVFDILQARMHAIVAHTAAAHNVKGELSFREGYPVTFNTTDEANAVRDVAQAALGVENVTSAGLPNPASEDFSYYLQARPGAFFFLGTKDAVAPSMKHELTHKCNFRRLFDFNDGVLPIAARIFLGIVHHRLGCSLYSDADLAAILKSLHTIERKPEHGDELFDDTGKGQLSYYLPTTETPPPSLHSLRKPNQCRFEGGCSKYAQAGGMCIAHGGGRLCTVATCPQFDMRTCKKHGGTKKCMLPDCTNAAVGKARVCCKHGGGRKCQTEGCTKYDAGKGFCLGHGGGRLCKQDNCPKKQYRQGFCYEHTTKPMCKHEAARAWISAKGAPNHDVFCKTHGGGYTCKADGCTKKDKGGGFCIAHGGGTRCRSPGCNKVNRGGGFCKAHGGGKKCQFTECGEWVLNGGFCKAHGGGAGKRCSVKGCLKFNQGGGFCLAHGGGVNCSVDGCTKKQTRFGLCCAHGGKARCKVPQCEKAVQTKGLCKAHGGVKPCSAPECTRQAKSRGFCINHGGGQQCKAAECQKTQRGGGFCKAHGGGQKCSHVACTNWAINGGQCDDHPAVLPMTPSGGLLIPRTNAASAPVLATAPFPAFQNVIHPALVQYSTAISILNPAETPAASANTLTNLLDTMQLPPYMYHPLPSLRSSDALLFSDATTPEKEAPRPTSANRLQHQLNPMADDDDDPHESRLNQDAAVAMTSLW</sequence>
<evidence type="ECO:0000259" key="5">
    <source>
        <dbReference type="Pfam" id="PF24906"/>
    </source>
</evidence>
<dbReference type="Proteomes" id="UP000030745">
    <property type="component" value="Unassembled WGS sequence"/>
</dbReference>
<dbReference type="FunFam" id="3.30.70.360:FF:000001">
    <property type="entry name" value="N-acetyldiaminopimelate deacetylase"/>
    <property type="match status" value="1"/>
</dbReference>
<evidence type="ECO:0000256" key="2">
    <source>
        <dbReference type="ARBA" id="ARBA00022801"/>
    </source>
</evidence>
<dbReference type="GeneID" id="24126833"/>
<dbReference type="InterPro" id="IPR036264">
    <property type="entry name" value="Bact_exopeptidase_dim_dom"/>
</dbReference>
<feature type="domain" description="Peptidase M20 dimerisation" evidence="4">
    <location>
        <begin position="192"/>
        <end position="287"/>
    </location>
</feature>
<feature type="domain" description="WRKY19-like zinc finger" evidence="5">
    <location>
        <begin position="633"/>
        <end position="656"/>
    </location>
</feature>
<accession>A0A067CUK5</accession>
<gene>
    <name evidence="6" type="ORF">SPRG_04385</name>
</gene>
<dbReference type="Gene3D" id="3.40.630.10">
    <property type="entry name" value="Zn peptidases"/>
    <property type="match status" value="1"/>
</dbReference>
<evidence type="ECO:0000313" key="6">
    <source>
        <dbReference type="EMBL" id="KDO30482.1"/>
    </source>
</evidence>
<dbReference type="PANTHER" id="PTHR31827:SF1">
    <property type="entry name" value="EMB|CAB89363.1"/>
    <property type="match status" value="1"/>
</dbReference>
<feature type="domain" description="WRKY19-like zinc finger" evidence="5">
    <location>
        <begin position="756"/>
        <end position="778"/>
    </location>
</feature>
<feature type="compositionally biased region" description="Polar residues" evidence="3">
    <location>
        <begin position="930"/>
        <end position="939"/>
    </location>
</feature>
<feature type="domain" description="WRKY19-like zinc finger" evidence="5">
    <location>
        <begin position="612"/>
        <end position="632"/>
    </location>
</feature>
<dbReference type="Gene3D" id="3.30.70.360">
    <property type="match status" value="1"/>
</dbReference>
<dbReference type="Pfam" id="PF24906">
    <property type="entry name" value="Zf_WRKY19"/>
    <property type="match status" value="5"/>
</dbReference>
<keyword evidence="7" id="KW-1185">Reference proteome</keyword>